<evidence type="ECO:0000313" key="1">
    <source>
        <dbReference type="EMBL" id="RDT45317.1"/>
    </source>
</evidence>
<comment type="caution">
    <text evidence="1">The sequence shown here is derived from an EMBL/GenBank/DDBJ whole genome shotgun (WGS) entry which is preliminary data.</text>
</comment>
<dbReference type="Proteomes" id="UP000255291">
    <property type="component" value="Unassembled WGS sequence"/>
</dbReference>
<dbReference type="EMBL" id="QRBW01000662">
    <property type="protein sequence ID" value="RDT45317.1"/>
    <property type="molecule type" value="Genomic_DNA"/>
</dbReference>
<protein>
    <submittedName>
        <fullName evidence="1">Peptidase M23</fullName>
    </submittedName>
</protein>
<sequence>EQQRLLAIQARAAYQSGREEYLKLLLNQEHPEKFSRTLTYYDYINKARLEQLASFNETLRQLANVEQDI</sequence>
<name>A0ABD7GP41_9ENTR</name>
<gene>
    <name evidence="1" type="ORF">DXF87_27320</name>
</gene>
<proteinExistence type="predicted"/>
<feature type="non-terminal residue" evidence="1">
    <location>
        <position position="1"/>
    </location>
</feature>
<accession>A0ABD7GP41</accession>
<reference evidence="1 2" key="1">
    <citation type="submission" date="2018-07" db="EMBL/GenBank/DDBJ databases">
        <title>The use of a cohorting ward and systematic surveillance cultures for the control of a Klebsiella pneumoniae carbapenemase (KPC)-producing Enterobacteriaceae outbreak.</title>
        <authorList>
            <person name="Doi Y."/>
        </authorList>
    </citation>
    <scope>NUCLEOTIDE SEQUENCE [LARGE SCALE GENOMIC DNA]</scope>
    <source>
        <strain evidence="1 2">1-RC-17-04017</strain>
    </source>
</reference>
<evidence type="ECO:0000313" key="2">
    <source>
        <dbReference type="Proteomes" id="UP000255291"/>
    </source>
</evidence>
<organism evidence="1 2">
    <name type="scientific">Enterobacter roggenkampii</name>
    <dbReference type="NCBI Taxonomy" id="1812935"/>
    <lineage>
        <taxon>Bacteria</taxon>
        <taxon>Pseudomonadati</taxon>
        <taxon>Pseudomonadota</taxon>
        <taxon>Gammaproteobacteria</taxon>
        <taxon>Enterobacterales</taxon>
        <taxon>Enterobacteriaceae</taxon>
        <taxon>Enterobacter</taxon>
        <taxon>Enterobacter cloacae complex</taxon>
    </lineage>
</organism>
<feature type="non-terminal residue" evidence="1">
    <location>
        <position position="69"/>
    </location>
</feature>
<dbReference type="AlphaFoldDB" id="A0ABD7GP41"/>